<comment type="caution">
    <text evidence="2">The sequence shown here is derived from an EMBL/GenBank/DDBJ whole genome shotgun (WGS) entry which is preliminary data.</text>
</comment>
<dbReference type="Pfam" id="PF19887">
    <property type="entry name" value="DUF6360"/>
    <property type="match status" value="1"/>
</dbReference>
<gene>
    <name evidence="2" type="ORF">GCM10008995_02860</name>
</gene>
<dbReference type="EMBL" id="BMOC01000001">
    <property type="protein sequence ID" value="GGI96199.1"/>
    <property type="molecule type" value="Genomic_DNA"/>
</dbReference>
<dbReference type="OrthoDB" id="156156at2157"/>
<evidence type="ECO:0000313" key="2">
    <source>
        <dbReference type="EMBL" id="GGI96199.1"/>
    </source>
</evidence>
<reference evidence="2" key="2">
    <citation type="submission" date="2020-09" db="EMBL/GenBank/DDBJ databases">
        <authorList>
            <person name="Sun Q."/>
            <person name="Ohkuma M."/>
        </authorList>
    </citation>
    <scope>NUCLEOTIDE SEQUENCE</scope>
    <source>
        <strain evidence="2">JCM 14359</strain>
    </source>
</reference>
<accession>A0A830E751</accession>
<protein>
    <submittedName>
        <fullName evidence="2">Uncharacterized protein</fullName>
    </submittedName>
</protein>
<dbReference type="AlphaFoldDB" id="A0A830E751"/>
<dbReference type="InterPro" id="IPR045940">
    <property type="entry name" value="DUF6360"/>
</dbReference>
<sequence length="103" mass="11006">MSNRLLKVNAYTTLDLADATARGHDFEESGPAVLNVTSPRKNPDHVKFQLEIDNSHLDELPAHADEVTLSADEARTLGDALHSHADTVDAAQGADGSSTDRDA</sequence>
<reference evidence="2" key="1">
    <citation type="journal article" date="2014" name="Int. J. Syst. Evol. Microbiol.">
        <title>Complete genome sequence of Corynebacterium casei LMG S-19264T (=DSM 44701T), isolated from a smear-ripened cheese.</title>
        <authorList>
            <consortium name="US DOE Joint Genome Institute (JGI-PGF)"/>
            <person name="Walter F."/>
            <person name="Albersmeier A."/>
            <person name="Kalinowski J."/>
            <person name="Ruckert C."/>
        </authorList>
    </citation>
    <scope>NUCLEOTIDE SEQUENCE</scope>
    <source>
        <strain evidence="2">JCM 14359</strain>
    </source>
</reference>
<proteinExistence type="predicted"/>
<organism evidence="2 3">
    <name type="scientific">Halobellus salinus</name>
    <dbReference type="NCBI Taxonomy" id="931585"/>
    <lineage>
        <taxon>Archaea</taxon>
        <taxon>Methanobacteriati</taxon>
        <taxon>Methanobacteriota</taxon>
        <taxon>Stenosarchaea group</taxon>
        <taxon>Halobacteria</taxon>
        <taxon>Halobacteriales</taxon>
        <taxon>Haloferacaceae</taxon>
        <taxon>Halobellus</taxon>
    </lineage>
</organism>
<name>A0A830E751_9EURY</name>
<feature type="region of interest" description="Disordered" evidence="1">
    <location>
        <begin position="84"/>
        <end position="103"/>
    </location>
</feature>
<dbReference type="RefSeq" id="WP_188785597.1">
    <property type="nucleotide sequence ID" value="NZ_BMOC01000001.1"/>
</dbReference>
<evidence type="ECO:0000256" key="1">
    <source>
        <dbReference type="SAM" id="MobiDB-lite"/>
    </source>
</evidence>
<keyword evidence="3" id="KW-1185">Reference proteome</keyword>
<dbReference type="Proteomes" id="UP000653099">
    <property type="component" value="Unassembled WGS sequence"/>
</dbReference>
<evidence type="ECO:0000313" key="3">
    <source>
        <dbReference type="Proteomes" id="UP000653099"/>
    </source>
</evidence>